<dbReference type="NCBIfam" id="TIGR00738">
    <property type="entry name" value="rrf2_super"/>
    <property type="match status" value="1"/>
</dbReference>
<dbReference type="PROSITE" id="PS51197">
    <property type="entry name" value="HTH_RRF2_2"/>
    <property type="match status" value="1"/>
</dbReference>
<proteinExistence type="predicted"/>
<dbReference type="PANTHER" id="PTHR33221:SF5">
    <property type="entry name" value="HTH-TYPE TRANSCRIPTIONAL REGULATOR ISCR"/>
    <property type="match status" value="1"/>
</dbReference>
<dbReference type="Pfam" id="PF02082">
    <property type="entry name" value="Rrf2"/>
    <property type="match status" value="1"/>
</dbReference>
<evidence type="ECO:0000256" key="1">
    <source>
        <dbReference type="ARBA" id="ARBA00023125"/>
    </source>
</evidence>
<dbReference type="PANTHER" id="PTHR33221">
    <property type="entry name" value="WINGED HELIX-TURN-HELIX TRANSCRIPTIONAL REGULATOR, RRF2 FAMILY"/>
    <property type="match status" value="1"/>
</dbReference>
<comment type="caution">
    <text evidence="2">The sequence shown here is derived from an EMBL/GenBank/DDBJ whole genome shotgun (WGS) entry which is preliminary data.</text>
</comment>
<dbReference type="Proteomes" id="UP001631949">
    <property type="component" value="Unassembled WGS sequence"/>
</dbReference>
<protein>
    <submittedName>
        <fullName evidence="2">RrF2 family transcriptional regulator</fullName>
    </submittedName>
</protein>
<name>A0ABW9GYF7_9FIRM</name>
<dbReference type="RefSeq" id="WP_408977205.1">
    <property type="nucleotide sequence ID" value="NZ_JBJUVG010000004.1"/>
</dbReference>
<reference evidence="2 3" key="1">
    <citation type="journal article" date="2016" name="Int. J. Syst. Evol. Microbiol.">
        <title>Peptococcus simiae sp. nov., isolated from rhesus macaque faeces and emended description of the genus Peptococcus.</title>
        <authorList>
            <person name="Shkoporov A.N."/>
            <person name="Efimov B.A."/>
            <person name="Kondova I."/>
            <person name="Ouwerling B."/>
            <person name="Chaplin A.V."/>
            <person name="Shcherbakova V.A."/>
            <person name="Langermans J.A.M."/>
        </authorList>
    </citation>
    <scope>NUCLEOTIDE SEQUENCE [LARGE SCALE GENOMIC DNA]</scope>
    <source>
        <strain evidence="2 3">M108</strain>
    </source>
</reference>
<dbReference type="InterPro" id="IPR000944">
    <property type="entry name" value="Tscrpt_reg_Rrf2"/>
</dbReference>
<dbReference type="SUPFAM" id="SSF46785">
    <property type="entry name" value="Winged helix' DNA-binding domain"/>
    <property type="match status" value="1"/>
</dbReference>
<keyword evidence="3" id="KW-1185">Reference proteome</keyword>
<dbReference type="EMBL" id="JBJUVG010000004">
    <property type="protein sequence ID" value="MFM9413588.1"/>
    <property type="molecule type" value="Genomic_DNA"/>
</dbReference>
<dbReference type="InterPro" id="IPR036390">
    <property type="entry name" value="WH_DNA-bd_sf"/>
</dbReference>
<evidence type="ECO:0000313" key="2">
    <source>
        <dbReference type="EMBL" id="MFM9413588.1"/>
    </source>
</evidence>
<dbReference type="PROSITE" id="PS01332">
    <property type="entry name" value="HTH_RRF2_1"/>
    <property type="match status" value="1"/>
</dbReference>
<dbReference type="InterPro" id="IPR036388">
    <property type="entry name" value="WH-like_DNA-bd_sf"/>
</dbReference>
<dbReference type="Gene3D" id="1.10.10.10">
    <property type="entry name" value="Winged helix-like DNA-binding domain superfamily/Winged helix DNA-binding domain"/>
    <property type="match status" value="1"/>
</dbReference>
<gene>
    <name evidence="2" type="ORF">ACKQTC_04330</name>
</gene>
<dbReference type="InterPro" id="IPR030489">
    <property type="entry name" value="TR_Rrf2-type_CS"/>
</dbReference>
<accession>A0ABW9GYF7</accession>
<evidence type="ECO:0000313" key="3">
    <source>
        <dbReference type="Proteomes" id="UP001631949"/>
    </source>
</evidence>
<sequence>MKISTKGRYGLRVLIDLAEHSSEDQRETLRAISDRQKITIKYLEQIMVPLLQDGYIKSFRGHSGGYVLSRRPADIRIGDVVRTMEGSLAPVACLESDADHCPMAADCPTLALWQGLEAIIEAYLDQISLADLINDTVEDFVLIRRADYLKEGSAHES</sequence>
<keyword evidence="1" id="KW-0238">DNA-binding</keyword>
<organism evidence="2 3">
    <name type="scientific">Peptococcus simiae</name>
    <dbReference type="NCBI Taxonomy" id="1643805"/>
    <lineage>
        <taxon>Bacteria</taxon>
        <taxon>Bacillati</taxon>
        <taxon>Bacillota</taxon>
        <taxon>Clostridia</taxon>
        <taxon>Eubacteriales</taxon>
        <taxon>Peptococcaceae</taxon>
        <taxon>Peptococcus</taxon>
    </lineage>
</organism>